<proteinExistence type="predicted"/>
<reference evidence="2 3" key="1">
    <citation type="journal article" date="2019" name="Commun. Biol.">
        <title>The bagworm genome reveals a unique fibroin gene that provides high tensile strength.</title>
        <authorList>
            <person name="Kono N."/>
            <person name="Nakamura H."/>
            <person name="Ohtoshi R."/>
            <person name="Tomita M."/>
            <person name="Numata K."/>
            <person name="Arakawa K."/>
        </authorList>
    </citation>
    <scope>NUCLEOTIDE SEQUENCE [LARGE SCALE GENOMIC DNA]</scope>
</reference>
<dbReference type="AlphaFoldDB" id="A0A4C1XMD9"/>
<keyword evidence="3" id="KW-1185">Reference proteome</keyword>
<comment type="caution">
    <text evidence="2">The sequence shown here is derived from an EMBL/GenBank/DDBJ whole genome shotgun (WGS) entry which is preliminary data.</text>
</comment>
<feature type="compositionally biased region" description="Basic and acidic residues" evidence="1">
    <location>
        <begin position="86"/>
        <end position="100"/>
    </location>
</feature>
<protein>
    <submittedName>
        <fullName evidence="2">Uncharacterized protein</fullName>
    </submittedName>
</protein>
<dbReference type="EMBL" id="BGZK01000890">
    <property type="protein sequence ID" value="GBP64172.1"/>
    <property type="molecule type" value="Genomic_DNA"/>
</dbReference>
<accession>A0A4C1XMD9</accession>
<dbReference type="Proteomes" id="UP000299102">
    <property type="component" value="Unassembled WGS sequence"/>
</dbReference>
<evidence type="ECO:0000313" key="2">
    <source>
        <dbReference type="EMBL" id="GBP64172.1"/>
    </source>
</evidence>
<evidence type="ECO:0000313" key="3">
    <source>
        <dbReference type="Proteomes" id="UP000299102"/>
    </source>
</evidence>
<sequence>MLCGSSRWYVLKLASARGSVRVDANEILSSSVPNTLSTTPDLGPILNSYSRLERLDLGSVADNRSTPRLRVKKNRVSGKKKAQKKSASERERERQIERER</sequence>
<feature type="compositionally biased region" description="Basic residues" evidence="1">
    <location>
        <begin position="67"/>
        <end position="84"/>
    </location>
</feature>
<evidence type="ECO:0000256" key="1">
    <source>
        <dbReference type="SAM" id="MobiDB-lite"/>
    </source>
</evidence>
<name>A0A4C1XMD9_EUMVA</name>
<gene>
    <name evidence="2" type="ORF">EVAR_35561_1</name>
</gene>
<organism evidence="2 3">
    <name type="scientific">Eumeta variegata</name>
    <name type="common">Bagworm moth</name>
    <name type="synonym">Eumeta japonica</name>
    <dbReference type="NCBI Taxonomy" id="151549"/>
    <lineage>
        <taxon>Eukaryota</taxon>
        <taxon>Metazoa</taxon>
        <taxon>Ecdysozoa</taxon>
        <taxon>Arthropoda</taxon>
        <taxon>Hexapoda</taxon>
        <taxon>Insecta</taxon>
        <taxon>Pterygota</taxon>
        <taxon>Neoptera</taxon>
        <taxon>Endopterygota</taxon>
        <taxon>Lepidoptera</taxon>
        <taxon>Glossata</taxon>
        <taxon>Ditrysia</taxon>
        <taxon>Tineoidea</taxon>
        <taxon>Psychidae</taxon>
        <taxon>Oiketicinae</taxon>
        <taxon>Eumeta</taxon>
    </lineage>
</organism>
<feature type="region of interest" description="Disordered" evidence="1">
    <location>
        <begin position="63"/>
        <end position="100"/>
    </location>
</feature>